<keyword evidence="2" id="KW-0812">Transmembrane</keyword>
<feature type="compositionally biased region" description="Basic and acidic residues" evidence="1">
    <location>
        <begin position="87"/>
        <end position="97"/>
    </location>
</feature>
<sequence length="134" mass="14949">MTKIPPHIARELKRHVQNGAKSGASSTGKKDNSKTIKTLLGCTAFIGFTASFPYLGMAWIGPLNDRDEALTHAQIRRGAFNNSGSRDAGKDPHWDFKTGTRIKDESYTELFLKDNPNQIDHGDKFFRGATNRRN</sequence>
<evidence type="ECO:0000256" key="1">
    <source>
        <dbReference type="SAM" id="MobiDB-lite"/>
    </source>
</evidence>
<accession>A0AAD3CS52</accession>
<dbReference type="AlphaFoldDB" id="A0AAD3CS52"/>
<dbReference type="Proteomes" id="UP001054902">
    <property type="component" value="Unassembled WGS sequence"/>
</dbReference>
<reference evidence="3 4" key="1">
    <citation type="journal article" date="2021" name="Sci. Rep.">
        <title>The genome of the diatom Chaetoceros tenuissimus carries an ancient integrated fragment of an extant virus.</title>
        <authorList>
            <person name="Hongo Y."/>
            <person name="Kimura K."/>
            <person name="Takaki Y."/>
            <person name="Yoshida Y."/>
            <person name="Baba S."/>
            <person name="Kobayashi G."/>
            <person name="Nagasaki K."/>
            <person name="Hano T."/>
            <person name="Tomaru Y."/>
        </authorList>
    </citation>
    <scope>NUCLEOTIDE SEQUENCE [LARGE SCALE GENOMIC DNA]</scope>
    <source>
        <strain evidence="3 4">NIES-3715</strain>
    </source>
</reference>
<proteinExistence type="predicted"/>
<evidence type="ECO:0000313" key="3">
    <source>
        <dbReference type="EMBL" id="GFH49709.1"/>
    </source>
</evidence>
<gene>
    <name evidence="3" type="ORF">CTEN210_06185</name>
</gene>
<evidence type="ECO:0000313" key="4">
    <source>
        <dbReference type="Proteomes" id="UP001054902"/>
    </source>
</evidence>
<keyword evidence="2" id="KW-0472">Membrane</keyword>
<keyword evidence="2" id="KW-1133">Transmembrane helix</keyword>
<name>A0AAD3CS52_9STRA</name>
<protein>
    <submittedName>
        <fullName evidence="3">Uncharacterized protein</fullName>
    </submittedName>
</protein>
<organism evidence="3 4">
    <name type="scientific">Chaetoceros tenuissimus</name>
    <dbReference type="NCBI Taxonomy" id="426638"/>
    <lineage>
        <taxon>Eukaryota</taxon>
        <taxon>Sar</taxon>
        <taxon>Stramenopiles</taxon>
        <taxon>Ochrophyta</taxon>
        <taxon>Bacillariophyta</taxon>
        <taxon>Coscinodiscophyceae</taxon>
        <taxon>Chaetocerotophycidae</taxon>
        <taxon>Chaetocerotales</taxon>
        <taxon>Chaetocerotaceae</taxon>
        <taxon>Chaetoceros</taxon>
    </lineage>
</organism>
<evidence type="ECO:0000256" key="2">
    <source>
        <dbReference type="SAM" id="Phobius"/>
    </source>
</evidence>
<comment type="caution">
    <text evidence="3">The sequence shown here is derived from an EMBL/GenBank/DDBJ whole genome shotgun (WGS) entry which is preliminary data.</text>
</comment>
<dbReference type="EMBL" id="BLLK01000038">
    <property type="protein sequence ID" value="GFH49709.1"/>
    <property type="molecule type" value="Genomic_DNA"/>
</dbReference>
<feature type="region of interest" description="Disordered" evidence="1">
    <location>
        <begin position="77"/>
        <end position="97"/>
    </location>
</feature>
<keyword evidence="4" id="KW-1185">Reference proteome</keyword>
<feature type="transmembrane region" description="Helical" evidence="2">
    <location>
        <begin position="39"/>
        <end position="60"/>
    </location>
</feature>